<dbReference type="Proteomes" id="UP001412239">
    <property type="component" value="Unassembled WGS sequence"/>
</dbReference>
<organism evidence="1 2">
    <name type="scientific">Tuber aestivum</name>
    <name type="common">summer truffle</name>
    <dbReference type="NCBI Taxonomy" id="59557"/>
    <lineage>
        <taxon>Eukaryota</taxon>
        <taxon>Fungi</taxon>
        <taxon>Dikarya</taxon>
        <taxon>Ascomycota</taxon>
        <taxon>Pezizomycotina</taxon>
        <taxon>Pezizomycetes</taxon>
        <taxon>Pezizales</taxon>
        <taxon>Tuberaceae</taxon>
        <taxon>Tuber</taxon>
    </lineage>
</organism>
<protein>
    <submittedName>
        <fullName evidence="1">Uncharacterized protein</fullName>
    </submittedName>
</protein>
<accession>A0A292PNZ6</accession>
<sequence length="32" mass="3450">MGRGFIEILGLEWCWCLGGLDFACIASSEGSK</sequence>
<reference evidence="1" key="1">
    <citation type="submission" date="2015-10" db="EMBL/GenBank/DDBJ databases">
        <authorList>
            <person name="Regsiter A."/>
            <person name="william w."/>
        </authorList>
    </citation>
    <scope>NUCLEOTIDE SEQUENCE</scope>
    <source>
        <strain evidence="1">Montdore</strain>
    </source>
</reference>
<evidence type="ECO:0000313" key="1">
    <source>
        <dbReference type="EMBL" id="CUS08213.1"/>
    </source>
</evidence>
<name>A0A292PNZ6_9PEZI</name>
<evidence type="ECO:0000313" key="2">
    <source>
        <dbReference type="Proteomes" id="UP001412239"/>
    </source>
</evidence>
<keyword evidence="2" id="KW-1185">Reference proteome</keyword>
<dbReference type="AlphaFoldDB" id="A0A292PNZ6"/>
<gene>
    <name evidence="1" type="ORF">GSTUAT00007691001</name>
</gene>
<proteinExistence type="predicted"/>
<dbReference type="EMBL" id="LN891143">
    <property type="protein sequence ID" value="CUS08213.1"/>
    <property type="molecule type" value="Genomic_DNA"/>
</dbReference>